<sequence length="200" mass="19326">MQRQRALAALGTVAVALGLVLGAASPAAAHNYVVSSTPEDGATITAAPETFTVTTNDVLLDLSGDGAGFGMVITDAAGLHYGDGCVTIDGRSLSTVASLGAAGDYTLAFQLISADGHTLSESISFRYEPAAGTPAAEGSATVPSCGGTAVGTEGEPSAAPAGGGIAEADVILIIVAVIGVLVGAGVVTAVALSGRRGRAA</sequence>
<proteinExistence type="predicted"/>
<reference evidence="7 8" key="1">
    <citation type="submission" date="2020-08" db="EMBL/GenBank/DDBJ databases">
        <title>Sequencing the genomes of 1000 actinobacteria strains.</title>
        <authorList>
            <person name="Klenk H.-P."/>
        </authorList>
    </citation>
    <scope>NUCLEOTIDE SEQUENCE [LARGE SCALE GENOMIC DNA]</scope>
    <source>
        <strain evidence="7 8">DSM 23889</strain>
    </source>
</reference>
<keyword evidence="4" id="KW-1133">Transmembrane helix</keyword>
<evidence type="ECO:0000256" key="1">
    <source>
        <dbReference type="ARBA" id="ARBA00022729"/>
    </source>
</evidence>
<keyword evidence="8" id="KW-1185">Reference proteome</keyword>
<dbReference type="GO" id="GO:0046688">
    <property type="term" value="P:response to copper ion"/>
    <property type="evidence" value="ECO:0007669"/>
    <property type="project" value="InterPro"/>
</dbReference>
<comment type="caution">
    <text evidence="7">The sequence shown here is derived from an EMBL/GenBank/DDBJ whole genome shotgun (WGS) entry which is preliminary data.</text>
</comment>
<feature type="domain" description="CopC" evidence="6">
    <location>
        <begin position="30"/>
        <end position="126"/>
    </location>
</feature>
<gene>
    <name evidence="7" type="ORF">BJ959_000620</name>
</gene>
<name>A0A840X7F0_9MICO</name>
<dbReference type="Proteomes" id="UP000552883">
    <property type="component" value="Unassembled WGS sequence"/>
</dbReference>
<accession>A0A840X7F0</accession>
<evidence type="ECO:0000256" key="2">
    <source>
        <dbReference type="ARBA" id="ARBA00023008"/>
    </source>
</evidence>
<evidence type="ECO:0000259" key="6">
    <source>
        <dbReference type="Pfam" id="PF04234"/>
    </source>
</evidence>
<evidence type="ECO:0000313" key="8">
    <source>
        <dbReference type="Proteomes" id="UP000552883"/>
    </source>
</evidence>
<keyword evidence="4" id="KW-0472">Membrane</keyword>
<evidence type="ECO:0000256" key="4">
    <source>
        <dbReference type="SAM" id="Phobius"/>
    </source>
</evidence>
<dbReference type="OrthoDB" id="5242236at2"/>
<dbReference type="Gene3D" id="2.60.40.1220">
    <property type="match status" value="1"/>
</dbReference>
<dbReference type="GO" id="GO:0005507">
    <property type="term" value="F:copper ion binding"/>
    <property type="evidence" value="ECO:0007669"/>
    <property type="project" value="InterPro"/>
</dbReference>
<dbReference type="EMBL" id="JACHBS010000001">
    <property type="protein sequence ID" value="MBB5617124.1"/>
    <property type="molecule type" value="Genomic_DNA"/>
</dbReference>
<dbReference type="SUPFAM" id="SSF81296">
    <property type="entry name" value="E set domains"/>
    <property type="match status" value="1"/>
</dbReference>
<feature type="region of interest" description="Disordered" evidence="3">
    <location>
        <begin position="133"/>
        <end position="158"/>
    </location>
</feature>
<feature type="transmembrane region" description="Helical" evidence="4">
    <location>
        <begin position="170"/>
        <end position="192"/>
    </location>
</feature>
<keyword evidence="2" id="KW-0186">Copper</keyword>
<evidence type="ECO:0000256" key="5">
    <source>
        <dbReference type="SAM" id="SignalP"/>
    </source>
</evidence>
<dbReference type="RefSeq" id="WP_153983165.1">
    <property type="nucleotide sequence ID" value="NZ_BAAANZ010000030.1"/>
</dbReference>
<evidence type="ECO:0000313" key="7">
    <source>
        <dbReference type="EMBL" id="MBB5617124.1"/>
    </source>
</evidence>
<feature type="signal peptide" evidence="5">
    <location>
        <begin position="1"/>
        <end position="29"/>
    </location>
</feature>
<evidence type="ECO:0000256" key="3">
    <source>
        <dbReference type="SAM" id="MobiDB-lite"/>
    </source>
</evidence>
<protein>
    <recommendedName>
        <fullName evidence="6">CopC domain-containing protein</fullName>
    </recommendedName>
</protein>
<dbReference type="Pfam" id="PF04234">
    <property type="entry name" value="CopC"/>
    <property type="match status" value="1"/>
</dbReference>
<dbReference type="InterPro" id="IPR014756">
    <property type="entry name" value="Ig_E-set"/>
</dbReference>
<feature type="chain" id="PRO_5032950152" description="CopC domain-containing protein" evidence="5">
    <location>
        <begin position="30"/>
        <end position="200"/>
    </location>
</feature>
<keyword evidence="1 5" id="KW-0732">Signal</keyword>
<dbReference type="AlphaFoldDB" id="A0A840X7F0"/>
<dbReference type="InterPro" id="IPR014755">
    <property type="entry name" value="Cu-Rt/internalin_Ig-like"/>
</dbReference>
<dbReference type="GO" id="GO:0042597">
    <property type="term" value="C:periplasmic space"/>
    <property type="evidence" value="ECO:0007669"/>
    <property type="project" value="InterPro"/>
</dbReference>
<organism evidence="7 8">
    <name type="scientific">Microcella frigidaquae</name>
    <dbReference type="NCBI Taxonomy" id="424758"/>
    <lineage>
        <taxon>Bacteria</taxon>
        <taxon>Bacillati</taxon>
        <taxon>Actinomycetota</taxon>
        <taxon>Actinomycetes</taxon>
        <taxon>Micrococcales</taxon>
        <taxon>Microbacteriaceae</taxon>
        <taxon>Microcella</taxon>
    </lineage>
</organism>
<keyword evidence="4" id="KW-0812">Transmembrane</keyword>
<dbReference type="InterPro" id="IPR007348">
    <property type="entry name" value="CopC_dom"/>
</dbReference>